<dbReference type="Proteomes" id="UP001319080">
    <property type="component" value="Unassembled WGS sequence"/>
</dbReference>
<name>A0AAP2E087_9BACT</name>
<sequence>MRRFRRIKIKGYKGLLDGLLVSTGRTWTLLRDNPYDYLLDGFVFVRRKFLLREVESEAVTFKREIFDLKGEFPDNYLDLNLDADRDLFTHFQKKGALISVARHVEHSILVGWVEEVYERSFRLRLVDRRGIILGTRSLSYDVVRSVGFGNDYLKSLMLMMRSPKYLRVLDGQEGSVEVNK</sequence>
<proteinExistence type="predicted"/>
<dbReference type="AlphaFoldDB" id="A0AAP2E087"/>
<gene>
    <name evidence="1" type="ORF">KK062_14850</name>
</gene>
<accession>A0AAP2E087</accession>
<protein>
    <submittedName>
        <fullName evidence="1">Uncharacterized protein</fullName>
    </submittedName>
</protein>
<evidence type="ECO:0000313" key="1">
    <source>
        <dbReference type="EMBL" id="MBT1709518.1"/>
    </source>
</evidence>
<comment type="caution">
    <text evidence="1">The sequence shown here is derived from an EMBL/GenBank/DDBJ whole genome shotgun (WGS) entry which is preliminary data.</text>
</comment>
<organism evidence="1 2">
    <name type="scientific">Dawidia cretensis</name>
    <dbReference type="NCBI Taxonomy" id="2782350"/>
    <lineage>
        <taxon>Bacteria</taxon>
        <taxon>Pseudomonadati</taxon>
        <taxon>Bacteroidota</taxon>
        <taxon>Cytophagia</taxon>
        <taxon>Cytophagales</taxon>
        <taxon>Chryseotaleaceae</taxon>
        <taxon>Dawidia</taxon>
    </lineage>
</organism>
<dbReference type="RefSeq" id="WP_254085098.1">
    <property type="nucleotide sequence ID" value="NZ_JAHESE010000014.1"/>
</dbReference>
<evidence type="ECO:0000313" key="2">
    <source>
        <dbReference type="Proteomes" id="UP001319080"/>
    </source>
</evidence>
<reference evidence="1 2" key="1">
    <citation type="submission" date="2021-05" db="EMBL/GenBank/DDBJ databases">
        <title>A Polyphasic approach of four new species of the genus Ohtaekwangia: Ohtaekwangia histidinii sp. nov., Ohtaekwangia cretensis sp. nov., Ohtaekwangia indiensis sp. nov., Ohtaekwangia reichenbachii sp. nov. from diverse environment.</title>
        <authorList>
            <person name="Octaviana S."/>
        </authorList>
    </citation>
    <scope>NUCLEOTIDE SEQUENCE [LARGE SCALE GENOMIC DNA]</scope>
    <source>
        <strain evidence="1 2">PWU5</strain>
    </source>
</reference>
<keyword evidence="2" id="KW-1185">Reference proteome</keyword>
<dbReference type="EMBL" id="JAHESE010000014">
    <property type="protein sequence ID" value="MBT1709518.1"/>
    <property type="molecule type" value="Genomic_DNA"/>
</dbReference>